<organism evidence="2 3">
    <name type="scientific">Solemya velum gill symbiont</name>
    <dbReference type="NCBI Taxonomy" id="2340"/>
    <lineage>
        <taxon>Bacteria</taxon>
        <taxon>Pseudomonadati</taxon>
        <taxon>Pseudomonadota</taxon>
        <taxon>Gammaproteobacteria</taxon>
        <taxon>sulfur-oxidizing symbionts</taxon>
    </lineage>
</organism>
<feature type="transmembrane region" description="Helical" evidence="1">
    <location>
        <begin position="12"/>
        <end position="33"/>
    </location>
</feature>
<evidence type="ECO:0000313" key="3">
    <source>
        <dbReference type="Proteomes" id="UP000030856"/>
    </source>
</evidence>
<keyword evidence="1" id="KW-0472">Membrane</keyword>
<proteinExistence type="predicted"/>
<gene>
    <name evidence="2" type="ORF">JV46_06140</name>
</gene>
<dbReference type="Proteomes" id="UP000030856">
    <property type="component" value="Unassembled WGS sequence"/>
</dbReference>
<feature type="transmembrane region" description="Helical" evidence="1">
    <location>
        <begin position="40"/>
        <end position="58"/>
    </location>
</feature>
<reference evidence="2 3" key="1">
    <citation type="journal article" date="2014" name="BMC Genomics">
        <title>The genome of the intracellular bacterium of the coastal bivalve, Solemya velum: a blueprint for thriving in and out of symbiosis.</title>
        <authorList>
            <person name="Dmytrenko O."/>
            <person name="Russell S.L."/>
            <person name="Loo W.T."/>
            <person name="Fontanez K.M."/>
            <person name="Liao L."/>
            <person name="Roeselers G."/>
            <person name="Sharma R."/>
            <person name="Stewart F.J."/>
            <person name="Newton I.L."/>
            <person name="Woyke T."/>
            <person name="Wu D."/>
            <person name="Lang J.M."/>
            <person name="Eisen J.A."/>
            <person name="Cavanaugh C.M."/>
        </authorList>
    </citation>
    <scope>NUCLEOTIDE SEQUENCE [LARGE SCALE GENOMIC DNA]</scope>
    <source>
        <strain evidence="2 3">WH</strain>
    </source>
</reference>
<dbReference type="eggNOG" id="COG0428">
    <property type="taxonomic scope" value="Bacteria"/>
</dbReference>
<evidence type="ECO:0000256" key="1">
    <source>
        <dbReference type="SAM" id="Phobius"/>
    </source>
</evidence>
<keyword evidence="3" id="KW-1185">Reference proteome</keyword>
<accession>A0A0B0H4Y2</accession>
<evidence type="ECO:0000313" key="2">
    <source>
        <dbReference type="EMBL" id="KHF25268.1"/>
    </source>
</evidence>
<sequence>MFTDLPYTTYITVLLLAFLSVFSTLLGVALAIYVVKSEQAIALGIGFSAGIMLLVSFFELVPEAVGDAGMGLALVAVVLGDLPPTSGPV</sequence>
<keyword evidence="1" id="KW-0812">Transmembrane</keyword>
<keyword evidence="1" id="KW-1133">Transmembrane helix</keyword>
<dbReference type="STRING" id="2340.JV46_06140"/>
<name>A0A0B0H4Y2_SOVGS</name>
<dbReference type="AlphaFoldDB" id="A0A0B0H4Y2"/>
<dbReference type="RefSeq" id="WP_043117488.1">
    <property type="nucleotide sequence ID" value="NZ_JRAA01000002.1"/>
</dbReference>
<comment type="caution">
    <text evidence="2">The sequence shown here is derived from an EMBL/GenBank/DDBJ whole genome shotgun (WGS) entry which is preliminary data.</text>
</comment>
<dbReference type="EMBL" id="JRAA01000002">
    <property type="protein sequence ID" value="KHF25268.1"/>
    <property type="molecule type" value="Genomic_DNA"/>
</dbReference>
<protein>
    <submittedName>
        <fullName evidence="2">Uncharacterized protein</fullName>
    </submittedName>
</protein>